<feature type="domain" description="Inorganic pyrophosphatase" evidence="1">
    <location>
        <begin position="174"/>
        <end position="297"/>
    </location>
</feature>
<evidence type="ECO:0000313" key="2">
    <source>
        <dbReference type="EMBL" id="KKL76549.1"/>
    </source>
</evidence>
<name>A0A0F9ER71_9ZZZZ</name>
<dbReference type="Pfam" id="PF18823">
    <property type="entry name" value="InPase"/>
    <property type="match status" value="1"/>
</dbReference>
<gene>
    <name evidence="2" type="ORF">LCGC14_2043770</name>
</gene>
<sequence>MVKYMIRIRKFIEEFSTGFKLRGYHEVFVNPTKKELDIVYNESDERFPSIRFIARNDTKELYVFNGEILHTIAMQEIFKMDVFKMVSEGSDMLPGTIRKLDDGYKFTSSDSLFEGDIGHSNHPIAYIEFLLGTDWSWIDKYIIFSPLWKRALVPDLEKQLEKFKIKFSENRKLHYRTDFHGLPISIENRKGSKRYWYDPLKDESGETKMNYAYGYIRSTEGADGDSIDCYLGDNKESTKVFVVHQNNPKTGKFDEDKVMLGFDTEKEAKKAYLTQYDDPKFFGSITEMNIDDFQDKVTHKQKGKIK</sequence>
<comment type="caution">
    <text evidence="2">The sequence shown here is derived from an EMBL/GenBank/DDBJ whole genome shotgun (WGS) entry which is preliminary data.</text>
</comment>
<accession>A0A0F9ER71</accession>
<reference evidence="2" key="1">
    <citation type="journal article" date="2015" name="Nature">
        <title>Complex archaea that bridge the gap between prokaryotes and eukaryotes.</title>
        <authorList>
            <person name="Spang A."/>
            <person name="Saw J.H."/>
            <person name="Jorgensen S.L."/>
            <person name="Zaremba-Niedzwiedzka K."/>
            <person name="Martijn J."/>
            <person name="Lind A.E."/>
            <person name="van Eijk R."/>
            <person name="Schleper C."/>
            <person name="Guy L."/>
            <person name="Ettema T.J."/>
        </authorList>
    </citation>
    <scope>NUCLEOTIDE SEQUENCE</scope>
</reference>
<protein>
    <recommendedName>
        <fullName evidence="1">Inorganic pyrophosphatase domain-containing protein</fullName>
    </recommendedName>
</protein>
<dbReference type="EMBL" id="LAZR01024010">
    <property type="protein sequence ID" value="KKL76549.1"/>
    <property type="molecule type" value="Genomic_DNA"/>
</dbReference>
<dbReference type="InterPro" id="IPR041595">
    <property type="entry name" value="Inorganic_Pase"/>
</dbReference>
<evidence type="ECO:0000259" key="1">
    <source>
        <dbReference type="Pfam" id="PF18823"/>
    </source>
</evidence>
<proteinExistence type="predicted"/>
<organism evidence="2">
    <name type="scientific">marine sediment metagenome</name>
    <dbReference type="NCBI Taxonomy" id="412755"/>
    <lineage>
        <taxon>unclassified sequences</taxon>
        <taxon>metagenomes</taxon>
        <taxon>ecological metagenomes</taxon>
    </lineage>
</organism>
<dbReference type="AlphaFoldDB" id="A0A0F9ER71"/>